<dbReference type="Pfam" id="PF23055">
    <property type="entry name" value="DUF7041"/>
    <property type="match status" value="1"/>
</dbReference>
<evidence type="ECO:0000259" key="2">
    <source>
        <dbReference type="Pfam" id="PF23055"/>
    </source>
</evidence>
<dbReference type="PANTHER" id="PTHR33327">
    <property type="entry name" value="ENDONUCLEASE"/>
    <property type="match status" value="1"/>
</dbReference>
<evidence type="ECO:0000256" key="1">
    <source>
        <dbReference type="SAM" id="MobiDB-lite"/>
    </source>
</evidence>
<dbReference type="PANTHER" id="PTHR33327:SF3">
    <property type="entry name" value="RNA-DIRECTED DNA POLYMERASE"/>
    <property type="match status" value="1"/>
</dbReference>
<protein>
    <recommendedName>
        <fullName evidence="2">DUF7041 domain-containing protein</fullName>
    </recommendedName>
</protein>
<sequence>MSDLSPKVIRIRSTPKTIQLVPYWPDNAETWFLLAEADFCEHGITDQRSQLLAVIHALPREFSKYVTSQMLSPEVSNSYELLKASLLRRNALTDRQRLDELFRNIELGDQSAVSMLTRMKQVVGQSQFDEGLFRELFLTKLPQSVQTVLVTLEGTVIENLAITADKILEITKRSVPEICSMTKQTSSEDPAMTELCNSLQQMFRSNTHSKSSNRRPKSPQRRNSRGRSKSKPRSLKNPDWCWYHNTYGQEAKCCRKPCNFGNVSKSAGNYPAGTR</sequence>
<feature type="domain" description="DUF7041" evidence="2">
    <location>
        <begin position="22"/>
        <end position="101"/>
    </location>
</feature>
<accession>A0AA85J7U5</accession>
<evidence type="ECO:0000313" key="4">
    <source>
        <dbReference type="WBParaSite" id="TREG1_134810.1"/>
    </source>
</evidence>
<evidence type="ECO:0000313" key="3">
    <source>
        <dbReference type="Proteomes" id="UP000050795"/>
    </source>
</evidence>
<name>A0AA85J7U5_TRIRE</name>
<feature type="compositionally biased region" description="Basic residues" evidence="1">
    <location>
        <begin position="211"/>
        <end position="234"/>
    </location>
</feature>
<organism evidence="3 4">
    <name type="scientific">Trichobilharzia regenti</name>
    <name type="common">Nasal bird schistosome</name>
    <dbReference type="NCBI Taxonomy" id="157069"/>
    <lineage>
        <taxon>Eukaryota</taxon>
        <taxon>Metazoa</taxon>
        <taxon>Spiralia</taxon>
        <taxon>Lophotrochozoa</taxon>
        <taxon>Platyhelminthes</taxon>
        <taxon>Trematoda</taxon>
        <taxon>Digenea</taxon>
        <taxon>Strigeidida</taxon>
        <taxon>Schistosomatoidea</taxon>
        <taxon>Schistosomatidae</taxon>
        <taxon>Trichobilharzia</taxon>
    </lineage>
</organism>
<keyword evidence="3" id="KW-1185">Reference proteome</keyword>
<reference evidence="3" key="1">
    <citation type="submission" date="2022-06" db="EMBL/GenBank/DDBJ databases">
        <authorList>
            <person name="Berger JAMES D."/>
            <person name="Berger JAMES D."/>
        </authorList>
    </citation>
    <scope>NUCLEOTIDE SEQUENCE [LARGE SCALE GENOMIC DNA]</scope>
</reference>
<dbReference type="WBParaSite" id="TREG1_134810.1">
    <property type="protein sequence ID" value="TREG1_134810.1"/>
    <property type="gene ID" value="TREG1_134810"/>
</dbReference>
<feature type="region of interest" description="Disordered" evidence="1">
    <location>
        <begin position="204"/>
        <end position="234"/>
    </location>
</feature>
<proteinExistence type="predicted"/>
<reference evidence="4" key="2">
    <citation type="submission" date="2023-11" db="UniProtKB">
        <authorList>
            <consortium name="WormBaseParasite"/>
        </authorList>
    </citation>
    <scope>IDENTIFICATION</scope>
</reference>
<dbReference type="InterPro" id="IPR055469">
    <property type="entry name" value="DUF7041"/>
</dbReference>
<dbReference type="Proteomes" id="UP000050795">
    <property type="component" value="Unassembled WGS sequence"/>
</dbReference>
<dbReference type="AlphaFoldDB" id="A0AA85J7U5"/>